<keyword evidence="5" id="KW-0539">Nucleus</keyword>
<dbReference type="OrthoDB" id="635132at2759"/>
<dbReference type="PANTHER" id="PTHR31920">
    <property type="entry name" value="B3 DOMAIN-CONTAINING"/>
    <property type="match status" value="1"/>
</dbReference>
<evidence type="ECO:0000256" key="5">
    <source>
        <dbReference type="ARBA" id="ARBA00023242"/>
    </source>
</evidence>
<dbReference type="Proteomes" id="UP000593579">
    <property type="component" value="Unassembled WGS sequence"/>
</dbReference>
<dbReference type="InterPro" id="IPR003340">
    <property type="entry name" value="B3_DNA-bd"/>
</dbReference>
<dbReference type="GO" id="GO:0003677">
    <property type="term" value="F:DNA binding"/>
    <property type="evidence" value="ECO:0007669"/>
    <property type="project" value="UniProtKB-KW"/>
</dbReference>
<keyword evidence="9" id="KW-1185">Reference proteome</keyword>
<dbReference type="Pfam" id="PF02362">
    <property type="entry name" value="B3"/>
    <property type="match status" value="4"/>
</dbReference>
<proteinExistence type="predicted"/>
<evidence type="ECO:0000256" key="2">
    <source>
        <dbReference type="ARBA" id="ARBA00023015"/>
    </source>
</evidence>
<feature type="domain" description="TF-B3" evidence="7">
    <location>
        <begin position="37"/>
        <end position="114"/>
    </location>
</feature>
<comment type="subcellular location">
    <subcellularLocation>
        <location evidence="1">Nucleus</location>
    </subcellularLocation>
</comment>
<evidence type="ECO:0000313" key="8">
    <source>
        <dbReference type="EMBL" id="MBA0734964.1"/>
    </source>
</evidence>
<dbReference type="AlphaFoldDB" id="A0A7J9BFM1"/>
<evidence type="ECO:0000259" key="7">
    <source>
        <dbReference type="PROSITE" id="PS50863"/>
    </source>
</evidence>
<evidence type="ECO:0000256" key="3">
    <source>
        <dbReference type="ARBA" id="ARBA00023125"/>
    </source>
</evidence>
<feature type="domain" description="TF-B3" evidence="7">
    <location>
        <begin position="416"/>
        <end position="509"/>
    </location>
</feature>
<dbReference type="PROSITE" id="PS50863">
    <property type="entry name" value="B3"/>
    <property type="match status" value="4"/>
</dbReference>
<dbReference type="GO" id="GO:0005634">
    <property type="term" value="C:nucleus"/>
    <property type="evidence" value="ECO:0007669"/>
    <property type="project" value="UniProtKB-SubCell"/>
</dbReference>
<dbReference type="PANTHER" id="PTHR31920:SF138">
    <property type="entry name" value="TF-B3 DOMAIN-CONTAINING PROTEIN"/>
    <property type="match status" value="1"/>
</dbReference>
<organism evidence="8 9">
    <name type="scientific">Gossypium gossypioides</name>
    <name type="common">Mexican cotton</name>
    <name type="synonym">Selera gossypioides</name>
    <dbReference type="NCBI Taxonomy" id="34282"/>
    <lineage>
        <taxon>Eukaryota</taxon>
        <taxon>Viridiplantae</taxon>
        <taxon>Streptophyta</taxon>
        <taxon>Embryophyta</taxon>
        <taxon>Tracheophyta</taxon>
        <taxon>Spermatophyta</taxon>
        <taxon>Magnoliopsida</taxon>
        <taxon>eudicotyledons</taxon>
        <taxon>Gunneridae</taxon>
        <taxon>Pentapetalae</taxon>
        <taxon>rosids</taxon>
        <taxon>malvids</taxon>
        <taxon>Malvales</taxon>
        <taxon>Malvaceae</taxon>
        <taxon>Malvoideae</taxon>
        <taxon>Gossypium</taxon>
    </lineage>
</organism>
<dbReference type="InterPro" id="IPR050655">
    <property type="entry name" value="Plant_B3_domain"/>
</dbReference>
<accession>A0A7J9BFM1</accession>
<comment type="caution">
    <text evidence="8">The sequence shown here is derived from an EMBL/GenBank/DDBJ whole genome shotgun (WGS) entry which is preliminary data.</text>
</comment>
<dbReference type="InterPro" id="IPR015300">
    <property type="entry name" value="DNA-bd_pseudobarrel_sf"/>
</dbReference>
<sequence length="718" mass="81297">MVKILTLTNSLRTQIMYELEGGMIKPGQAPGIDTERIPPAFVKYVLKGNVPTMFTLYSDSGNSWRVRVIVEQGSYFFYSGWSKFVKHHDLEIGDFLVFFLVDTSTFDVLIYNGTACAKNITLAAKKRKCLPPLANRQIEETPSQKCARSVSQEVESITEVTRKHVSFVMVVKKYHKYFAFLHENEIVVGDTLLFEHIPSKGNLVHVQIVNKDRYRNRGRRNKQADASVKNTSPAAKRPRVRPCKQIEEPPSTKHAPSSKRTKGVSIGNDEIVSEFTPKKASFVMVLKEYQKYSAVVPTSFAKEMGLAEKPSTIIKNSKGRKWLLNTIVDAKSQVRLGAGWSQFVQENKLELGDTLLFQHIPNTGNVINLKIICKVGDGNNRKRNNSKRLIRSYSSMASSSHQQGNSHLKFLSSSPYFFKIILQDTIQNGKFGIPRKFVKNHGNSMSSPAMLSVPSGAVWKVELTKSDGKIWLENGWLEFSNHYSLDIGHLLVFRYDENSNFHVIIFDKSASEMQYPYTSNNHSRSSEILKLNINESKDDGSIQILENISPSRKTREKSQMMMRSTDSAMKTECNLKSAQQFGHNGKGDKSTSHSRIQRLKAHAKVKALERATNTFKSENPFFLVAMCPSHVDCCHDKRCRLTIPTEFVREHLMKEHRSVTLCNSSGKTWIANFKQSQIGKNQYSYLQTGWGTFVRDNNVVRDNKLVGVLLSGIGSLRE</sequence>
<protein>
    <recommendedName>
        <fullName evidence="7">TF-B3 domain-containing protein</fullName>
    </recommendedName>
</protein>
<gene>
    <name evidence="8" type="ORF">Gogos_018849</name>
</gene>
<name>A0A7J9BFM1_GOSGO</name>
<feature type="region of interest" description="Disordered" evidence="6">
    <location>
        <begin position="214"/>
        <end position="263"/>
    </location>
</feature>
<dbReference type="Gene3D" id="2.40.330.10">
    <property type="entry name" value="DNA-binding pseudobarrel domain"/>
    <property type="match status" value="4"/>
</dbReference>
<evidence type="ECO:0000256" key="6">
    <source>
        <dbReference type="SAM" id="MobiDB-lite"/>
    </source>
</evidence>
<dbReference type="SMART" id="SM01019">
    <property type="entry name" value="B3"/>
    <property type="match status" value="4"/>
</dbReference>
<feature type="domain" description="TF-B3" evidence="7">
    <location>
        <begin position="640"/>
        <end position="718"/>
    </location>
</feature>
<evidence type="ECO:0000256" key="1">
    <source>
        <dbReference type="ARBA" id="ARBA00004123"/>
    </source>
</evidence>
<keyword evidence="3" id="KW-0238">DNA-binding</keyword>
<dbReference type="CDD" id="cd10017">
    <property type="entry name" value="B3_DNA"/>
    <property type="match status" value="4"/>
</dbReference>
<dbReference type="EMBL" id="JABEZY010000003">
    <property type="protein sequence ID" value="MBA0734964.1"/>
    <property type="molecule type" value="Genomic_DNA"/>
</dbReference>
<keyword evidence="4" id="KW-0804">Transcription</keyword>
<evidence type="ECO:0000256" key="4">
    <source>
        <dbReference type="ARBA" id="ARBA00023163"/>
    </source>
</evidence>
<evidence type="ECO:0000313" key="9">
    <source>
        <dbReference type="Proteomes" id="UP000593579"/>
    </source>
</evidence>
<reference evidence="8 9" key="1">
    <citation type="journal article" date="2019" name="Genome Biol. Evol.">
        <title>Insights into the evolution of the New World diploid cottons (Gossypium, subgenus Houzingenia) based on genome sequencing.</title>
        <authorList>
            <person name="Grover C.E."/>
            <person name="Arick M.A. 2nd"/>
            <person name="Thrash A."/>
            <person name="Conover J.L."/>
            <person name="Sanders W.S."/>
            <person name="Peterson D.G."/>
            <person name="Frelichowski J.E."/>
            <person name="Scheffler J.A."/>
            <person name="Scheffler B.E."/>
            <person name="Wendel J.F."/>
        </authorList>
    </citation>
    <scope>NUCLEOTIDE SEQUENCE [LARGE SCALE GENOMIC DNA]</scope>
    <source>
        <strain evidence="8">5</strain>
        <tissue evidence="8">Leaf</tissue>
    </source>
</reference>
<keyword evidence="2" id="KW-0805">Transcription regulation</keyword>
<dbReference type="SUPFAM" id="SSF101936">
    <property type="entry name" value="DNA-binding pseudobarrel domain"/>
    <property type="match status" value="4"/>
</dbReference>
<feature type="domain" description="TF-B3" evidence="7">
    <location>
        <begin position="279"/>
        <end position="375"/>
    </location>
</feature>